<accession>Q6APQ6</accession>
<gene>
    <name evidence="1" type="ordered locus">DP0939</name>
</gene>
<dbReference type="STRING" id="177439.DP0939"/>
<name>Q6APQ6_DESPS</name>
<dbReference type="Proteomes" id="UP000000602">
    <property type="component" value="Chromosome"/>
</dbReference>
<evidence type="ECO:0000313" key="2">
    <source>
        <dbReference type="Proteomes" id="UP000000602"/>
    </source>
</evidence>
<keyword evidence="2" id="KW-1185">Reference proteome</keyword>
<organism evidence="1 2">
    <name type="scientific">Desulfotalea psychrophila (strain LSv54 / DSM 12343)</name>
    <dbReference type="NCBI Taxonomy" id="177439"/>
    <lineage>
        <taxon>Bacteria</taxon>
        <taxon>Pseudomonadati</taxon>
        <taxon>Thermodesulfobacteriota</taxon>
        <taxon>Desulfobulbia</taxon>
        <taxon>Desulfobulbales</taxon>
        <taxon>Desulfocapsaceae</taxon>
        <taxon>Desulfotalea</taxon>
    </lineage>
</organism>
<dbReference type="AlphaFoldDB" id="Q6APQ6"/>
<dbReference type="HOGENOM" id="CLU_2805507_0_0_7"/>
<dbReference type="KEGG" id="dps:DP0939"/>
<protein>
    <submittedName>
        <fullName evidence="1">Uncharacterized protein</fullName>
    </submittedName>
</protein>
<dbReference type="EMBL" id="CR522870">
    <property type="protein sequence ID" value="CAG35668.1"/>
    <property type="molecule type" value="Genomic_DNA"/>
</dbReference>
<proteinExistence type="predicted"/>
<evidence type="ECO:0000313" key="1">
    <source>
        <dbReference type="EMBL" id="CAG35668.1"/>
    </source>
</evidence>
<sequence>METRFTSTYNNSLFKKENSSRSQQTIWQGTPQANFFYDLLHTSRYISTEKHPSHVSPRPSIIGNQHL</sequence>
<reference evidence="2" key="1">
    <citation type="journal article" date="2004" name="Environ. Microbiol.">
        <title>The genome of Desulfotalea psychrophila, a sulfate-reducing bacterium from permanently cold Arctic sediments.</title>
        <authorList>
            <person name="Rabus R."/>
            <person name="Ruepp A."/>
            <person name="Frickey T."/>
            <person name="Rattei T."/>
            <person name="Fartmann B."/>
            <person name="Stark M."/>
            <person name="Bauer M."/>
            <person name="Zibat A."/>
            <person name="Lombardot T."/>
            <person name="Becker I."/>
            <person name="Amann J."/>
            <person name="Gellner K."/>
            <person name="Teeling H."/>
            <person name="Leuschner W.D."/>
            <person name="Gloeckner F.-O."/>
            <person name="Lupas A.N."/>
            <person name="Amann R."/>
            <person name="Klenk H.-P."/>
        </authorList>
    </citation>
    <scope>NUCLEOTIDE SEQUENCE [LARGE SCALE GENOMIC DNA]</scope>
    <source>
        <strain evidence="2">DSM 12343 / LSv54</strain>
    </source>
</reference>